<dbReference type="InterPro" id="IPR000477">
    <property type="entry name" value="RT_dom"/>
</dbReference>
<dbReference type="PANTHER" id="PTHR33116">
    <property type="entry name" value="REVERSE TRANSCRIPTASE ZINC-BINDING DOMAIN-CONTAINING PROTEIN-RELATED-RELATED"/>
    <property type="match status" value="1"/>
</dbReference>
<dbReference type="InterPro" id="IPR036691">
    <property type="entry name" value="Endo/exonu/phosph_ase_sf"/>
</dbReference>
<dbReference type="PROSITE" id="PS50878">
    <property type="entry name" value="RT_POL"/>
    <property type="match status" value="1"/>
</dbReference>
<dbReference type="InterPro" id="IPR005135">
    <property type="entry name" value="Endo/exonuclease/phosphatase"/>
</dbReference>
<dbReference type="SUPFAM" id="SSF56219">
    <property type="entry name" value="DNase I-like"/>
    <property type="match status" value="1"/>
</dbReference>
<dbReference type="PANTHER" id="PTHR33116:SF78">
    <property type="entry name" value="OS12G0587133 PROTEIN"/>
    <property type="match status" value="1"/>
</dbReference>
<dbReference type="Pfam" id="PF00078">
    <property type="entry name" value="RVT_1"/>
    <property type="match status" value="1"/>
</dbReference>
<reference evidence="2 3" key="1">
    <citation type="submission" date="2023-10" db="EMBL/GenBank/DDBJ databases">
        <title>Chromosome-scale genome assembly provides insights into flower coloration mechanisms of Canna indica.</title>
        <authorList>
            <person name="Li C."/>
        </authorList>
    </citation>
    <scope>NUCLEOTIDE SEQUENCE [LARGE SCALE GENOMIC DNA]</scope>
    <source>
        <tissue evidence="2">Flower</tissue>
    </source>
</reference>
<dbReference type="EMBL" id="CP136893">
    <property type="protein sequence ID" value="WOL04220.1"/>
    <property type="molecule type" value="Genomic_DNA"/>
</dbReference>
<feature type="domain" description="Reverse transcriptase" evidence="1">
    <location>
        <begin position="1"/>
        <end position="382"/>
    </location>
</feature>
<sequence length="597" mass="68913">MKMLSWNIRGGLKASGWDYLTLIMKEQNPDMILLLETHLDEANSQICMLRFGKTWEGLHVAGNGRSGGIIFMWKSAFFAVKEIYKCSQMINVTISYNHSEPWLFTGLYASTSSKERKKLWELLNSLDTLDTPWLIVGDFNCIDKSEDKLGGKPFIIGNSLRTFKELCINTGLIDLSFHGMRYTWCNNRAGKNRIHARLDKAYANERWLQRYSRAMVKHLKRLASDHRPILLDCKPKDYPLHEKKGCSINGFKSEHFKNFKGVRQGDPLSPYLFIILQELLSKIINEYVEKGKIKPFKHKNLMVSHLLFADDIFIITKGSKSSCRFLLEALNMYCDLTNQRINRNKSELFFLKDCPSNLKSSICSLFRIHEGNLPVKYLGTMIDSKKLPVKSQEIVFDKVQSRLDNWASNNVSQARKVTLLNSVANSIPIHSLATTWINDKLIERHNKLVRGYLWSSSKKKKGAHLVNWKSTTMRKHEGGLGVKDLSITKFSIQAKRIIPFLNNEEPLWVKLLHAKYPSYHPWYYGKTSKFSWAFRSIHNAILQLRDGLLKQVGNGKNIRILEDPWISNIPIGKWPTFVNIRGISDYNHVSQLIKNND</sequence>
<accession>A0AAQ3KAW2</accession>
<name>A0AAQ3KAW2_9LILI</name>
<protein>
    <recommendedName>
        <fullName evidence="1">Reverse transcriptase domain-containing protein</fullName>
    </recommendedName>
</protein>
<proteinExistence type="predicted"/>
<gene>
    <name evidence="2" type="ORF">Cni_G12941</name>
</gene>
<dbReference type="GO" id="GO:0003824">
    <property type="term" value="F:catalytic activity"/>
    <property type="evidence" value="ECO:0007669"/>
    <property type="project" value="InterPro"/>
</dbReference>
<dbReference type="Gene3D" id="3.60.10.10">
    <property type="entry name" value="Endonuclease/exonuclease/phosphatase"/>
    <property type="match status" value="1"/>
</dbReference>
<dbReference type="Pfam" id="PF03372">
    <property type="entry name" value="Exo_endo_phos"/>
    <property type="match status" value="1"/>
</dbReference>
<organism evidence="2 3">
    <name type="scientific">Canna indica</name>
    <name type="common">Indian-shot</name>
    <dbReference type="NCBI Taxonomy" id="4628"/>
    <lineage>
        <taxon>Eukaryota</taxon>
        <taxon>Viridiplantae</taxon>
        <taxon>Streptophyta</taxon>
        <taxon>Embryophyta</taxon>
        <taxon>Tracheophyta</taxon>
        <taxon>Spermatophyta</taxon>
        <taxon>Magnoliopsida</taxon>
        <taxon>Liliopsida</taxon>
        <taxon>Zingiberales</taxon>
        <taxon>Cannaceae</taxon>
        <taxon>Canna</taxon>
    </lineage>
</organism>
<dbReference type="AlphaFoldDB" id="A0AAQ3KAW2"/>
<evidence type="ECO:0000259" key="1">
    <source>
        <dbReference type="PROSITE" id="PS50878"/>
    </source>
</evidence>
<keyword evidence="3" id="KW-1185">Reference proteome</keyword>
<evidence type="ECO:0000313" key="3">
    <source>
        <dbReference type="Proteomes" id="UP001327560"/>
    </source>
</evidence>
<evidence type="ECO:0000313" key="2">
    <source>
        <dbReference type="EMBL" id="WOL04220.1"/>
    </source>
</evidence>
<dbReference type="Proteomes" id="UP001327560">
    <property type="component" value="Chromosome 4"/>
</dbReference>